<sequence>MRYLFVLVVFISSIKLCNAQYTVKLVVTSIATKPNDAVYLTGNFNNWNPKDEQYKLKPFGGNRLGIVLKNMAPGNYAFKFTRGSFDKVECLADGRDMNDRILQVTNDIDTSLTIAGWKDDYPEKPKPYTASLQVSIIDTAFNMPQLHTKRRIWIYLPKNYYQSSQTYPVLYMQDGQNLFNEQTAFAGEWGIDECLDTLAQKLGKYCIVVGIDNGGQNRLSEYSPFNIPAGKATPDSVKAEGDAYVNFLVQTLKPYIDNHYRTKKGPDYTYIAGSSMGAVISYYAAVKYPNVFGAAGIFSPAFWLYTPQQLHLNTAKNFKPVFYFYAGGKESASMVNDMDAVINALNAYPNHVIRRSIYPPGTHNEKYWRQEFPAFYNWLMQLY</sequence>
<keyword evidence="3" id="KW-1185">Reference proteome</keyword>
<dbReference type="Proteomes" id="UP000249720">
    <property type="component" value="Unassembled WGS sequence"/>
</dbReference>
<dbReference type="Gene3D" id="3.40.50.1820">
    <property type="entry name" value="alpha/beta hydrolase"/>
    <property type="match status" value="1"/>
</dbReference>
<keyword evidence="1" id="KW-0732">Signal</keyword>
<keyword evidence="2" id="KW-0378">Hydrolase</keyword>
<dbReference type="InterPro" id="IPR000801">
    <property type="entry name" value="Esterase-like"/>
</dbReference>
<feature type="chain" id="PRO_5016138644" evidence="1">
    <location>
        <begin position="20"/>
        <end position="383"/>
    </location>
</feature>
<dbReference type="InterPro" id="IPR029058">
    <property type="entry name" value="AB_hydrolase_fold"/>
</dbReference>
<evidence type="ECO:0000256" key="1">
    <source>
        <dbReference type="SAM" id="SignalP"/>
    </source>
</evidence>
<feature type="signal peptide" evidence="1">
    <location>
        <begin position="1"/>
        <end position="19"/>
    </location>
</feature>
<accession>A0A2W7RLY5</accession>
<dbReference type="RefSeq" id="WP_111295820.1">
    <property type="nucleotide sequence ID" value="NZ_QKZV01000006.1"/>
</dbReference>
<reference evidence="2 3" key="1">
    <citation type="submission" date="2018-06" db="EMBL/GenBank/DDBJ databases">
        <title>Genomic Encyclopedia of Archaeal and Bacterial Type Strains, Phase II (KMG-II): from individual species to whole genera.</title>
        <authorList>
            <person name="Goeker M."/>
        </authorList>
    </citation>
    <scope>NUCLEOTIDE SEQUENCE [LARGE SCALE GENOMIC DNA]</scope>
    <source>
        <strain evidence="2 3">DSM 23241</strain>
    </source>
</reference>
<name>A0A2W7RLY5_9BACT</name>
<dbReference type="InterPro" id="IPR013783">
    <property type="entry name" value="Ig-like_fold"/>
</dbReference>
<dbReference type="InterPro" id="IPR014756">
    <property type="entry name" value="Ig_E-set"/>
</dbReference>
<dbReference type="GO" id="GO:0016787">
    <property type="term" value="F:hydrolase activity"/>
    <property type="evidence" value="ECO:0007669"/>
    <property type="project" value="UniProtKB-KW"/>
</dbReference>
<dbReference type="SUPFAM" id="SSF53474">
    <property type="entry name" value="alpha/beta-Hydrolases"/>
    <property type="match status" value="1"/>
</dbReference>
<dbReference type="InterPro" id="IPR050583">
    <property type="entry name" value="Mycobacterial_A85_antigen"/>
</dbReference>
<protein>
    <submittedName>
        <fullName evidence="2">Putative alpha/beta superfamily hydrolase</fullName>
    </submittedName>
</protein>
<comment type="caution">
    <text evidence="2">The sequence shown here is derived from an EMBL/GenBank/DDBJ whole genome shotgun (WGS) entry which is preliminary data.</text>
</comment>
<dbReference type="Gene3D" id="2.60.40.10">
    <property type="entry name" value="Immunoglobulins"/>
    <property type="match status" value="1"/>
</dbReference>
<dbReference type="OrthoDB" id="9803578at2"/>
<gene>
    <name evidence="2" type="ORF">LX80_01989</name>
</gene>
<organism evidence="2 3">
    <name type="scientific">Hydrotalea sandarakina</name>
    <dbReference type="NCBI Taxonomy" id="1004304"/>
    <lineage>
        <taxon>Bacteria</taxon>
        <taxon>Pseudomonadati</taxon>
        <taxon>Bacteroidota</taxon>
        <taxon>Chitinophagia</taxon>
        <taxon>Chitinophagales</taxon>
        <taxon>Chitinophagaceae</taxon>
        <taxon>Hydrotalea</taxon>
    </lineage>
</organism>
<dbReference type="Pfam" id="PF00756">
    <property type="entry name" value="Esterase"/>
    <property type="match status" value="1"/>
</dbReference>
<proteinExistence type="predicted"/>
<dbReference type="EMBL" id="QKZV01000006">
    <property type="protein sequence ID" value="PZX61828.1"/>
    <property type="molecule type" value="Genomic_DNA"/>
</dbReference>
<dbReference type="SUPFAM" id="SSF81296">
    <property type="entry name" value="E set domains"/>
    <property type="match status" value="1"/>
</dbReference>
<evidence type="ECO:0000313" key="2">
    <source>
        <dbReference type="EMBL" id="PZX61828.1"/>
    </source>
</evidence>
<dbReference type="AlphaFoldDB" id="A0A2W7RLY5"/>
<dbReference type="PANTHER" id="PTHR48098">
    <property type="entry name" value="ENTEROCHELIN ESTERASE-RELATED"/>
    <property type="match status" value="1"/>
</dbReference>
<dbReference type="PANTHER" id="PTHR48098:SF6">
    <property type="entry name" value="FERRI-BACILLIBACTIN ESTERASE BESA"/>
    <property type="match status" value="1"/>
</dbReference>
<evidence type="ECO:0000313" key="3">
    <source>
        <dbReference type="Proteomes" id="UP000249720"/>
    </source>
</evidence>